<dbReference type="InterPro" id="IPR043429">
    <property type="entry name" value="ArtM/GltK/GlnP/TcyL/YhdX-like"/>
</dbReference>
<protein>
    <submittedName>
        <fullName evidence="10">His/Glu/Gln/Arg/opine family amino ABC transporter, permease, 3-TM region</fullName>
    </submittedName>
</protein>
<dbReference type="Pfam" id="PF00497">
    <property type="entry name" value="SBP_bac_3"/>
    <property type="match status" value="1"/>
</dbReference>
<dbReference type="InterPro" id="IPR000515">
    <property type="entry name" value="MetI-like"/>
</dbReference>
<dbReference type="AlphaFoldDB" id="E5XMA9"/>
<feature type="transmembrane region" description="Helical" evidence="7">
    <location>
        <begin position="489"/>
        <end position="514"/>
    </location>
</feature>
<feature type="chain" id="PRO_5038616383" evidence="8">
    <location>
        <begin position="29"/>
        <end position="522"/>
    </location>
</feature>
<comment type="similarity">
    <text evidence="2">Belongs to the binding-protein-dependent transport system permease family. HisMQ subfamily.</text>
</comment>
<evidence type="ECO:0000313" key="11">
    <source>
        <dbReference type="Proteomes" id="UP000004816"/>
    </source>
</evidence>
<feature type="transmembrane region" description="Helical" evidence="7">
    <location>
        <begin position="358"/>
        <end position="379"/>
    </location>
</feature>
<evidence type="ECO:0000256" key="5">
    <source>
        <dbReference type="ARBA" id="ARBA00022989"/>
    </source>
</evidence>
<keyword evidence="8" id="KW-0732">Signal</keyword>
<gene>
    <name evidence="10" type="ORF">HMPREF9336_00629</name>
</gene>
<dbReference type="eggNOG" id="COG0834">
    <property type="taxonomic scope" value="Bacteria"/>
</dbReference>
<evidence type="ECO:0000256" key="8">
    <source>
        <dbReference type="SAM" id="SignalP"/>
    </source>
</evidence>
<feature type="transmembrane region" description="Helical" evidence="7">
    <location>
        <begin position="391"/>
        <end position="410"/>
    </location>
</feature>
<sequence length="522" mass="55335">MSSPHSNPPHRPRLVLALLAALLAAACAGCGSGAGTRDVLADAKAGRLIIGVKFDQPGLGERRPDGSMRGLDIDVATYIAAELGVPEDHITWREAPSPNRENLLRNGEVDFIVASYSISGARLNVVDFAGPYFHAGQSLLVRADDASITNVASLNSGKRLCSVTGSTPAQNIRKNYPGVQLQQYDSYSACVEALHRGKIDALTTDDIILAGYAAQSPGEFKLVGQPFSDELYGVGLARGQTPAKAQINAALQKMFDSAAWDAAVLSAFGSSGIDPPARPAIGSLGSVKPVKPAAPEGLWHKYGHRIEQAFATTVQLTSASAVLALAWGVLLVAAQLCPVPVLRRSASVFVDVLRNSPLTLVIVFCSTGLYQNLGLTLASERSPTFISDNNFWLAVLGLAAYTSAFVADALRSGVNTVPIGQVEAARSLGFGFTKVLRLIVLPQAFRAVIRPLGSQFIALARNTTVASAIGVAEAALLMKEMIENESDRLFEVFGVFALVFGAFSVLFGFLFNVLGRKLEVRR</sequence>
<dbReference type="PANTHER" id="PTHR30614:SF37">
    <property type="entry name" value="AMINO-ACID ABC TRANSPORTER PERMEASE PROTEIN YHDX-RELATED"/>
    <property type="match status" value="1"/>
</dbReference>
<dbReference type="SUPFAM" id="SSF161098">
    <property type="entry name" value="MetI-like"/>
    <property type="match status" value="1"/>
</dbReference>
<dbReference type="GO" id="GO:0055085">
    <property type="term" value="P:transmembrane transport"/>
    <property type="evidence" value="ECO:0007669"/>
    <property type="project" value="InterPro"/>
</dbReference>
<keyword evidence="4" id="KW-0029">Amino-acid transport</keyword>
<feature type="domain" description="ABC transmembrane type-1" evidence="9">
    <location>
        <begin position="310"/>
        <end position="511"/>
    </location>
</feature>
<keyword evidence="3 7" id="KW-0812">Transmembrane</keyword>
<evidence type="ECO:0000256" key="1">
    <source>
        <dbReference type="ARBA" id="ARBA00004141"/>
    </source>
</evidence>
<name>E5XMA9_SEGRC</name>
<comment type="subcellular location">
    <subcellularLocation>
        <location evidence="7">Cell membrane</location>
        <topology evidence="7">Multi-pass membrane protein</topology>
    </subcellularLocation>
    <subcellularLocation>
        <location evidence="1">Membrane</location>
        <topology evidence="1">Multi-pass membrane protein</topology>
    </subcellularLocation>
</comment>
<dbReference type="RefSeq" id="WP_021030657.1">
    <property type="nucleotide sequence ID" value="NZ_KI391954.1"/>
</dbReference>
<evidence type="ECO:0000259" key="9">
    <source>
        <dbReference type="PROSITE" id="PS50928"/>
    </source>
</evidence>
<organism evidence="10 11">
    <name type="scientific">Segniliparus rugosus (strain ATCC BAA-974 / DSM 45345 / CCUG 50838 / CIP 108380 / JCM 13579 / CDC 945)</name>
    <dbReference type="NCBI Taxonomy" id="679197"/>
    <lineage>
        <taxon>Bacteria</taxon>
        <taxon>Bacillati</taxon>
        <taxon>Actinomycetota</taxon>
        <taxon>Actinomycetes</taxon>
        <taxon>Mycobacteriales</taxon>
        <taxon>Segniliparaceae</taxon>
        <taxon>Segniliparus</taxon>
    </lineage>
</organism>
<evidence type="ECO:0000256" key="3">
    <source>
        <dbReference type="ARBA" id="ARBA00022692"/>
    </source>
</evidence>
<evidence type="ECO:0000256" key="6">
    <source>
        <dbReference type="ARBA" id="ARBA00023136"/>
    </source>
</evidence>
<accession>E5XMA9</accession>
<reference evidence="10 11" key="1">
    <citation type="journal article" date="2011" name="Stand. Genomic Sci.">
        <title>High quality draft genome sequence of Segniliparus rugosus CDC 945(T)= (ATCC BAA-974(T)).</title>
        <authorList>
            <person name="Earl A.M."/>
            <person name="Desjardins C.A."/>
            <person name="Fitzgerald M.G."/>
            <person name="Arachchi H.M."/>
            <person name="Zeng Q."/>
            <person name="Mehta T."/>
            <person name="Griggs A."/>
            <person name="Birren B.W."/>
            <person name="Toney N.C."/>
            <person name="Carr J."/>
            <person name="Posey J."/>
            <person name="Butler W.R."/>
        </authorList>
    </citation>
    <scope>NUCLEOTIDE SEQUENCE [LARGE SCALE GENOMIC DNA]</scope>
    <source>
        <strain evidence="11">ATCC BAA-974 / DSM 45345 / CCUG 50838 / CIP 108380 / JCM 13579 / CDC 945</strain>
    </source>
</reference>
<dbReference type="SMART" id="SM00062">
    <property type="entry name" value="PBPb"/>
    <property type="match status" value="1"/>
</dbReference>
<dbReference type="Proteomes" id="UP000004816">
    <property type="component" value="Unassembled WGS sequence"/>
</dbReference>
<dbReference type="Gene3D" id="3.40.190.10">
    <property type="entry name" value="Periplasmic binding protein-like II"/>
    <property type="match status" value="2"/>
</dbReference>
<dbReference type="Gene3D" id="1.10.3720.10">
    <property type="entry name" value="MetI-like"/>
    <property type="match status" value="1"/>
</dbReference>
<evidence type="ECO:0000313" key="10">
    <source>
        <dbReference type="EMBL" id="EFV14488.2"/>
    </source>
</evidence>
<dbReference type="Pfam" id="PF00528">
    <property type="entry name" value="BPD_transp_1"/>
    <property type="match status" value="1"/>
</dbReference>
<dbReference type="GO" id="GO:0005886">
    <property type="term" value="C:plasma membrane"/>
    <property type="evidence" value="ECO:0007669"/>
    <property type="project" value="UniProtKB-SubCell"/>
</dbReference>
<dbReference type="HOGENOM" id="CLU_521656_0_0_11"/>
<dbReference type="PANTHER" id="PTHR30614">
    <property type="entry name" value="MEMBRANE COMPONENT OF AMINO ACID ABC TRANSPORTER"/>
    <property type="match status" value="1"/>
</dbReference>
<dbReference type="EMBL" id="ACZI02000003">
    <property type="protein sequence ID" value="EFV14488.2"/>
    <property type="molecule type" value="Genomic_DNA"/>
</dbReference>
<evidence type="ECO:0000256" key="7">
    <source>
        <dbReference type="RuleBase" id="RU363032"/>
    </source>
</evidence>
<dbReference type="eggNOG" id="COG0765">
    <property type="taxonomic scope" value="Bacteria"/>
</dbReference>
<dbReference type="SUPFAM" id="SSF53850">
    <property type="entry name" value="Periplasmic binding protein-like II"/>
    <property type="match status" value="1"/>
</dbReference>
<feature type="transmembrane region" description="Helical" evidence="7">
    <location>
        <begin position="316"/>
        <end position="337"/>
    </location>
</feature>
<dbReference type="STRING" id="679197.HMPREF9336_00629"/>
<dbReference type="PROSITE" id="PS50928">
    <property type="entry name" value="ABC_TM1"/>
    <property type="match status" value="1"/>
</dbReference>
<dbReference type="InterPro" id="IPR035906">
    <property type="entry name" value="MetI-like_sf"/>
</dbReference>
<feature type="signal peptide" evidence="8">
    <location>
        <begin position="1"/>
        <end position="28"/>
    </location>
</feature>
<keyword evidence="7" id="KW-0813">Transport</keyword>
<dbReference type="CDD" id="cd06261">
    <property type="entry name" value="TM_PBP2"/>
    <property type="match status" value="1"/>
</dbReference>
<keyword evidence="5 7" id="KW-1133">Transmembrane helix</keyword>
<evidence type="ECO:0000256" key="4">
    <source>
        <dbReference type="ARBA" id="ARBA00022970"/>
    </source>
</evidence>
<dbReference type="GO" id="GO:0006865">
    <property type="term" value="P:amino acid transport"/>
    <property type="evidence" value="ECO:0007669"/>
    <property type="project" value="UniProtKB-KW"/>
</dbReference>
<keyword evidence="6 7" id="KW-0472">Membrane</keyword>
<proteinExistence type="inferred from homology"/>
<evidence type="ECO:0000256" key="2">
    <source>
        <dbReference type="ARBA" id="ARBA00010072"/>
    </source>
</evidence>
<dbReference type="CDD" id="cd13690">
    <property type="entry name" value="PBP2_GluB"/>
    <property type="match status" value="1"/>
</dbReference>
<keyword evidence="11" id="KW-1185">Reference proteome</keyword>
<dbReference type="InterPro" id="IPR001638">
    <property type="entry name" value="Solute-binding_3/MltF_N"/>
</dbReference>
<comment type="caution">
    <text evidence="10">The sequence shown here is derived from an EMBL/GenBank/DDBJ whole genome shotgun (WGS) entry which is preliminary data.</text>
</comment>